<evidence type="ECO:0000313" key="3">
    <source>
        <dbReference type="Proteomes" id="UP000236664"/>
    </source>
</evidence>
<dbReference type="EMBL" id="MTQA01000077">
    <property type="protein sequence ID" value="PNP80458.1"/>
    <property type="molecule type" value="Genomic_DNA"/>
</dbReference>
<evidence type="ECO:0000313" key="2">
    <source>
        <dbReference type="EMBL" id="PNP80458.1"/>
    </source>
</evidence>
<protein>
    <submittedName>
        <fullName evidence="2">Uncharacterized protein</fullName>
    </submittedName>
</protein>
<dbReference type="OrthoDB" id="5056520at2759"/>
<dbReference type="Proteomes" id="UP000236664">
    <property type="component" value="Unassembled WGS sequence"/>
</dbReference>
<sequence>MSDYSPTSSSYQTPATSPSGILYNAENGIRFIAHGMRNTTTGEIVILDPRNVQQWELDVALAITERTTNQLEASLYTATRELDRQITQIHDDMNAILRLRKEDLKRAQRRRNQTMFVFGVLAGILLFLVLKHRGKELFVLLHIE</sequence>
<proteinExistence type="predicted"/>
<dbReference type="AlphaFoldDB" id="A0A2K0WDW2"/>
<reference evidence="2 3" key="1">
    <citation type="submission" date="2017-06" db="EMBL/GenBank/DDBJ databases">
        <title>Genome of Fusarium nygamai isolate CS10214.</title>
        <authorList>
            <person name="Gardiner D.M."/>
            <person name="Obanor F."/>
            <person name="Kazan K."/>
        </authorList>
    </citation>
    <scope>NUCLEOTIDE SEQUENCE [LARGE SCALE GENOMIC DNA]</scope>
    <source>
        <strain evidence="2 3">CS10214</strain>
    </source>
</reference>
<keyword evidence="1" id="KW-0812">Transmembrane</keyword>
<feature type="transmembrane region" description="Helical" evidence="1">
    <location>
        <begin position="114"/>
        <end position="130"/>
    </location>
</feature>
<evidence type="ECO:0000256" key="1">
    <source>
        <dbReference type="SAM" id="Phobius"/>
    </source>
</evidence>
<keyword evidence="3" id="KW-1185">Reference proteome</keyword>
<accession>A0A2K0WDW2</accession>
<keyword evidence="1" id="KW-1133">Transmembrane helix</keyword>
<comment type="caution">
    <text evidence="2">The sequence shown here is derived from an EMBL/GenBank/DDBJ whole genome shotgun (WGS) entry which is preliminary data.</text>
</comment>
<gene>
    <name evidence="2" type="ORF">FNYG_06057</name>
</gene>
<organism evidence="2 3">
    <name type="scientific">Gibberella nygamai</name>
    <name type="common">Bean root rot disease fungus</name>
    <name type="synonym">Fusarium nygamai</name>
    <dbReference type="NCBI Taxonomy" id="42673"/>
    <lineage>
        <taxon>Eukaryota</taxon>
        <taxon>Fungi</taxon>
        <taxon>Dikarya</taxon>
        <taxon>Ascomycota</taxon>
        <taxon>Pezizomycotina</taxon>
        <taxon>Sordariomycetes</taxon>
        <taxon>Hypocreomycetidae</taxon>
        <taxon>Hypocreales</taxon>
        <taxon>Nectriaceae</taxon>
        <taxon>Fusarium</taxon>
        <taxon>Fusarium fujikuroi species complex</taxon>
    </lineage>
</organism>
<name>A0A2K0WDW2_GIBNY</name>
<keyword evidence="1" id="KW-0472">Membrane</keyword>